<organism evidence="2 3">
    <name type="scientific">Nephila pilipes</name>
    <name type="common">Giant wood spider</name>
    <name type="synonym">Nephila maculata</name>
    <dbReference type="NCBI Taxonomy" id="299642"/>
    <lineage>
        <taxon>Eukaryota</taxon>
        <taxon>Metazoa</taxon>
        <taxon>Ecdysozoa</taxon>
        <taxon>Arthropoda</taxon>
        <taxon>Chelicerata</taxon>
        <taxon>Arachnida</taxon>
        <taxon>Araneae</taxon>
        <taxon>Araneomorphae</taxon>
        <taxon>Entelegynae</taxon>
        <taxon>Araneoidea</taxon>
        <taxon>Nephilidae</taxon>
        <taxon>Nephila</taxon>
    </lineage>
</organism>
<gene>
    <name evidence="2" type="ORF">NPIL_291931</name>
</gene>
<protein>
    <submittedName>
        <fullName evidence="2">Uncharacterized protein</fullName>
    </submittedName>
</protein>
<reference evidence="2" key="1">
    <citation type="submission" date="2020-08" db="EMBL/GenBank/DDBJ databases">
        <title>Multicomponent nature underlies the extraordinary mechanical properties of spider dragline silk.</title>
        <authorList>
            <person name="Kono N."/>
            <person name="Nakamura H."/>
            <person name="Mori M."/>
            <person name="Yoshida Y."/>
            <person name="Ohtoshi R."/>
            <person name="Malay A.D."/>
            <person name="Moran D.A.P."/>
            <person name="Tomita M."/>
            <person name="Numata K."/>
            <person name="Arakawa K."/>
        </authorList>
    </citation>
    <scope>NUCLEOTIDE SEQUENCE</scope>
</reference>
<sequence length="118" mass="13582">MGVSSCELNVAFQMYVLPDLLPHITVAADSYCVQTHVISDDFLFAHIHIFHWHVVLFTGVMVSLSEPSLYSFLQTSRWRFRGRVVRYSLANFWAKLHSIPSRTMPVPLHAFMSTNQVK</sequence>
<evidence type="ECO:0000313" key="2">
    <source>
        <dbReference type="EMBL" id="GFT87628.1"/>
    </source>
</evidence>
<keyword evidence="1" id="KW-0812">Transmembrane</keyword>
<dbReference type="EMBL" id="BMAW01120072">
    <property type="protein sequence ID" value="GFT87628.1"/>
    <property type="molecule type" value="Genomic_DNA"/>
</dbReference>
<accession>A0A8X6PTB1</accession>
<keyword evidence="1" id="KW-1133">Transmembrane helix</keyword>
<proteinExistence type="predicted"/>
<dbReference type="AlphaFoldDB" id="A0A8X6PTB1"/>
<feature type="transmembrane region" description="Helical" evidence="1">
    <location>
        <begin position="49"/>
        <end position="73"/>
    </location>
</feature>
<evidence type="ECO:0000256" key="1">
    <source>
        <dbReference type="SAM" id="Phobius"/>
    </source>
</evidence>
<comment type="caution">
    <text evidence="2">The sequence shown here is derived from an EMBL/GenBank/DDBJ whole genome shotgun (WGS) entry which is preliminary data.</text>
</comment>
<keyword evidence="1" id="KW-0472">Membrane</keyword>
<name>A0A8X6PTB1_NEPPI</name>
<evidence type="ECO:0000313" key="3">
    <source>
        <dbReference type="Proteomes" id="UP000887013"/>
    </source>
</evidence>
<keyword evidence="3" id="KW-1185">Reference proteome</keyword>
<dbReference type="Proteomes" id="UP000887013">
    <property type="component" value="Unassembled WGS sequence"/>
</dbReference>